<comment type="caution">
    <text evidence="1">The sequence shown here is derived from an EMBL/GenBank/DDBJ whole genome shotgun (WGS) entry which is preliminary data.</text>
</comment>
<protein>
    <recommendedName>
        <fullName evidence="3">XkdX family protein</fullName>
    </recommendedName>
</protein>
<proteinExistence type="predicted"/>
<evidence type="ECO:0000313" key="1">
    <source>
        <dbReference type="EMBL" id="MDC2830078.1"/>
    </source>
</evidence>
<dbReference type="Proteomes" id="UP001220670">
    <property type="component" value="Unassembled WGS sequence"/>
</dbReference>
<accession>A0AAJ1HSW1</accession>
<dbReference type="AlphaFoldDB" id="A0AAJ1HSW1"/>
<evidence type="ECO:0000313" key="2">
    <source>
        <dbReference type="Proteomes" id="UP001220670"/>
    </source>
</evidence>
<dbReference type="InterPro" id="IPR010022">
    <property type="entry name" value="XkdX"/>
</dbReference>
<reference evidence="1" key="1">
    <citation type="submission" date="2023-01" db="EMBL/GenBank/DDBJ databases">
        <title>Genome analysis of 13 Lactobacillus isolated from gut of wild boar.</title>
        <authorList>
            <person name="Papp P."/>
            <person name="Libisch B."/>
            <person name="Nagy T."/>
            <person name="Olasz F."/>
        </authorList>
    </citation>
    <scope>NUCLEOTIDE SEQUENCE</scope>
    <source>
        <strain evidence="1">F146</strain>
    </source>
</reference>
<name>A0AAJ1HSW1_LIMMU</name>
<organism evidence="1 2">
    <name type="scientific">Limosilactobacillus mucosae</name>
    <name type="common">Lactobacillus mucosae</name>
    <dbReference type="NCBI Taxonomy" id="97478"/>
    <lineage>
        <taxon>Bacteria</taxon>
        <taxon>Bacillati</taxon>
        <taxon>Bacillota</taxon>
        <taxon>Bacilli</taxon>
        <taxon>Lactobacillales</taxon>
        <taxon>Lactobacillaceae</taxon>
        <taxon>Limosilactobacillus</taxon>
    </lineage>
</organism>
<evidence type="ECO:0008006" key="3">
    <source>
        <dbReference type="Google" id="ProtNLM"/>
    </source>
</evidence>
<dbReference type="Pfam" id="PF09693">
    <property type="entry name" value="Phage_XkdX"/>
    <property type="match status" value="1"/>
</dbReference>
<dbReference type="RefSeq" id="WP_272209178.1">
    <property type="nucleotide sequence ID" value="NZ_JAQOMW010000021.1"/>
</dbReference>
<sequence length="62" mass="6881">MMSEFDFVKQLYLWGFPIECYVVYHTITVEQYKEITGKNYVDASTSTSAGASESANTAASQA</sequence>
<dbReference type="EMBL" id="JAQONE010000023">
    <property type="protein sequence ID" value="MDC2830078.1"/>
    <property type="molecule type" value="Genomic_DNA"/>
</dbReference>
<gene>
    <name evidence="1" type="ORF">PO250_07190</name>
</gene>